<dbReference type="PROSITE" id="PS51257">
    <property type="entry name" value="PROKAR_LIPOPROTEIN"/>
    <property type="match status" value="1"/>
</dbReference>
<accession>A0A5S5C4M1</accession>
<dbReference type="Gene3D" id="2.60.120.430">
    <property type="entry name" value="Galactose-binding lectin"/>
    <property type="match status" value="2"/>
</dbReference>
<evidence type="ECO:0008006" key="3">
    <source>
        <dbReference type="Google" id="ProtNLM"/>
    </source>
</evidence>
<dbReference type="AlphaFoldDB" id="A0A5S5C4M1"/>
<dbReference type="Proteomes" id="UP000324376">
    <property type="component" value="Unassembled WGS sequence"/>
</dbReference>
<dbReference type="EMBL" id="VNHU01000004">
    <property type="protein sequence ID" value="TYP74371.1"/>
    <property type="molecule type" value="Genomic_DNA"/>
</dbReference>
<reference evidence="1 2" key="1">
    <citation type="submission" date="2019-07" db="EMBL/GenBank/DDBJ databases">
        <title>Genomic Encyclopedia of Archaeal and Bacterial Type Strains, Phase II (KMG-II): from individual species to whole genera.</title>
        <authorList>
            <person name="Goeker M."/>
        </authorList>
    </citation>
    <scope>NUCLEOTIDE SEQUENCE [LARGE SCALE GENOMIC DNA]</scope>
    <source>
        <strain evidence="1 2">DSM 17527</strain>
    </source>
</reference>
<keyword evidence="2" id="KW-1185">Reference proteome</keyword>
<evidence type="ECO:0000313" key="1">
    <source>
        <dbReference type="EMBL" id="TYP74371.1"/>
    </source>
</evidence>
<proteinExistence type="predicted"/>
<gene>
    <name evidence="1" type="ORF">BD809_104191</name>
</gene>
<dbReference type="CDD" id="cd00146">
    <property type="entry name" value="PKD"/>
    <property type="match status" value="1"/>
</dbReference>
<comment type="caution">
    <text evidence="1">The sequence shown here is derived from an EMBL/GenBank/DDBJ whole genome shotgun (WGS) entry which is preliminary data.</text>
</comment>
<protein>
    <recommendedName>
        <fullName evidence="3">PKD domain-containing protein</fullName>
    </recommendedName>
</protein>
<dbReference type="InterPro" id="IPR008979">
    <property type="entry name" value="Galactose-bd-like_sf"/>
</dbReference>
<dbReference type="SUPFAM" id="SSF49785">
    <property type="entry name" value="Galactose-binding domain-like"/>
    <property type="match status" value="2"/>
</dbReference>
<evidence type="ECO:0000313" key="2">
    <source>
        <dbReference type="Proteomes" id="UP000324376"/>
    </source>
</evidence>
<name>A0A5S5C4M1_9FLAO</name>
<dbReference type="OrthoDB" id="5381604at2"/>
<dbReference type="RefSeq" id="WP_148782482.1">
    <property type="nucleotide sequence ID" value="NZ_VNHU01000004.1"/>
</dbReference>
<sequence length="535" mass="57834">MKFFKHTFRLFLLLLIIQGCNDDDNFDYLNKVDAPANIAAAIQLTQDNTGLVTITPKGDGVVSFDIYFGDETEAPVNIQLGEVITHAYTEGTYDLRIIGIGITGLKTEAIQQVVISFNAPENLEVVIANDEATSKQVNVTATADYAMSFDVYFGEEGNDAPVSATIGEVASYTYQQPGTYTIKVVAKGGAIATTEYSEVFEVTEILQPVASAPTPPARAAQDVMSVFSAAYTDEPGTDYFPDWGQGSQGSSWSLFDLNGDAMLQYINLSYQGIQFGAAVDVSAMEFFHMDVWTSGDVTAIETSLISQTNGEKPFSNDLVAGQWTAIDIPISAFTDQGLTVADIHQLKFVGTPWAEGTVFIDNIYFYKGSAQTVTAAPTPTVAAANVISMFSDAYTDVTVDTWRTSWSDAVLEDVTVEGNATKKYSALNFVGIETTSAPIDATAMTHFHTDVWSDDFTEFKIKLVDFGADGLFQGGDDVEHEITISNPAVGEWVSLAIPLSDFTGLTTRANIAQLIYVGSPTGATTVYIDNVYFHN</sequence>
<organism evidence="1 2">
    <name type="scientific">Aquimarina intermedia</name>
    <dbReference type="NCBI Taxonomy" id="350814"/>
    <lineage>
        <taxon>Bacteria</taxon>
        <taxon>Pseudomonadati</taxon>
        <taxon>Bacteroidota</taxon>
        <taxon>Flavobacteriia</taxon>
        <taxon>Flavobacteriales</taxon>
        <taxon>Flavobacteriaceae</taxon>
        <taxon>Aquimarina</taxon>
    </lineage>
</organism>